<organism evidence="1 2">
    <name type="scientific">Madurella mycetomatis</name>
    <dbReference type="NCBI Taxonomy" id="100816"/>
    <lineage>
        <taxon>Eukaryota</taxon>
        <taxon>Fungi</taxon>
        <taxon>Dikarya</taxon>
        <taxon>Ascomycota</taxon>
        <taxon>Pezizomycotina</taxon>
        <taxon>Sordariomycetes</taxon>
        <taxon>Sordariomycetidae</taxon>
        <taxon>Sordariales</taxon>
        <taxon>Sordariales incertae sedis</taxon>
        <taxon>Madurella</taxon>
    </lineage>
</organism>
<dbReference type="VEuPathDB" id="FungiDB:MMYC01_202486"/>
<accession>A0A175WCZ2</accession>
<gene>
    <name evidence="1" type="ORF">MMYC01_202486</name>
</gene>
<name>A0A175WCZ2_9PEZI</name>
<evidence type="ECO:0000313" key="1">
    <source>
        <dbReference type="EMBL" id="KXX81515.1"/>
    </source>
</evidence>
<evidence type="ECO:0000313" key="2">
    <source>
        <dbReference type="Proteomes" id="UP000078237"/>
    </source>
</evidence>
<sequence length="104" mass="11791">MAINLPLLGVFHVVRQDTVTLLTHLSSVLDQISAGSMDERLMQNQLTHWRTLLHRSQRELRALATSLSDFFLFPYQDSTLTTLPPRLTASLSDLQAEIKAMAER</sequence>
<dbReference type="Proteomes" id="UP000078237">
    <property type="component" value="Unassembled WGS sequence"/>
</dbReference>
<reference evidence="1 2" key="1">
    <citation type="journal article" date="2016" name="Genome Announc.">
        <title>Genome Sequence of Madurella mycetomatis mm55, Isolated from a Human Mycetoma Case in Sudan.</title>
        <authorList>
            <person name="Smit S."/>
            <person name="Derks M.F."/>
            <person name="Bervoets S."/>
            <person name="Fahal A."/>
            <person name="van Leeuwen W."/>
            <person name="van Belkum A."/>
            <person name="van de Sande W.W."/>
        </authorList>
    </citation>
    <scope>NUCLEOTIDE SEQUENCE [LARGE SCALE GENOMIC DNA]</scope>
    <source>
        <strain evidence="2">mm55</strain>
    </source>
</reference>
<protein>
    <submittedName>
        <fullName evidence="1">Uncharacterized protein</fullName>
    </submittedName>
</protein>
<proteinExistence type="predicted"/>
<dbReference type="EMBL" id="LCTW02000033">
    <property type="protein sequence ID" value="KXX81515.1"/>
    <property type="molecule type" value="Genomic_DNA"/>
</dbReference>
<dbReference type="AlphaFoldDB" id="A0A175WCZ2"/>
<comment type="caution">
    <text evidence="1">The sequence shown here is derived from an EMBL/GenBank/DDBJ whole genome shotgun (WGS) entry which is preliminary data.</text>
</comment>
<keyword evidence="2" id="KW-1185">Reference proteome</keyword>